<organism evidence="3 4">
    <name type="scientific">Periconia macrospinosa</name>
    <dbReference type="NCBI Taxonomy" id="97972"/>
    <lineage>
        <taxon>Eukaryota</taxon>
        <taxon>Fungi</taxon>
        <taxon>Dikarya</taxon>
        <taxon>Ascomycota</taxon>
        <taxon>Pezizomycotina</taxon>
        <taxon>Dothideomycetes</taxon>
        <taxon>Pleosporomycetidae</taxon>
        <taxon>Pleosporales</taxon>
        <taxon>Massarineae</taxon>
        <taxon>Periconiaceae</taxon>
        <taxon>Periconia</taxon>
    </lineage>
</organism>
<feature type="non-terminal residue" evidence="3">
    <location>
        <position position="1"/>
    </location>
</feature>
<dbReference type="OrthoDB" id="62at2759"/>
<feature type="region of interest" description="Disordered" evidence="2">
    <location>
        <begin position="490"/>
        <end position="514"/>
    </location>
</feature>
<feature type="region of interest" description="Disordered" evidence="2">
    <location>
        <begin position="314"/>
        <end position="333"/>
    </location>
</feature>
<feature type="compositionally biased region" description="Basic and acidic residues" evidence="2">
    <location>
        <begin position="117"/>
        <end position="132"/>
    </location>
</feature>
<dbReference type="STRING" id="97972.A0A2V1DDQ4"/>
<dbReference type="EMBL" id="KZ805470">
    <property type="protein sequence ID" value="PVH96240.1"/>
    <property type="molecule type" value="Genomic_DNA"/>
</dbReference>
<evidence type="ECO:0000313" key="4">
    <source>
        <dbReference type="Proteomes" id="UP000244855"/>
    </source>
</evidence>
<feature type="compositionally biased region" description="Polar residues" evidence="2">
    <location>
        <begin position="490"/>
        <end position="504"/>
    </location>
</feature>
<dbReference type="AlphaFoldDB" id="A0A2V1DDQ4"/>
<accession>A0A2V1DDQ4</accession>
<dbReference type="PANTHER" id="PTHR14534">
    <property type="entry name" value="VACUOLAR IMPORT AND DEGRADATION PROTEIN 24"/>
    <property type="match status" value="1"/>
</dbReference>
<dbReference type="GO" id="GO:0006623">
    <property type="term" value="P:protein targeting to vacuole"/>
    <property type="evidence" value="ECO:0007669"/>
    <property type="project" value="TreeGrafter"/>
</dbReference>
<dbReference type="GO" id="GO:0007039">
    <property type="term" value="P:protein catabolic process in the vacuole"/>
    <property type="evidence" value="ECO:0007669"/>
    <property type="project" value="TreeGrafter"/>
</dbReference>
<protein>
    <recommendedName>
        <fullName evidence="5">Vacuolar import and degradation protein-domain-containing protein</fullName>
    </recommendedName>
</protein>
<reference evidence="3 4" key="1">
    <citation type="journal article" date="2018" name="Sci. Rep.">
        <title>Comparative genomics provides insights into the lifestyle and reveals functional heterogeneity of dark septate endophytic fungi.</title>
        <authorList>
            <person name="Knapp D.G."/>
            <person name="Nemeth J.B."/>
            <person name="Barry K."/>
            <person name="Hainaut M."/>
            <person name="Henrissat B."/>
            <person name="Johnson J."/>
            <person name="Kuo A."/>
            <person name="Lim J.H.P."/>
            <person name="Lipzen A."/>
            <person name="Nolan M."/>
            <person name="Ohm R.A."/>
            <person name="Tamas L."/>
            <person name="Grigoriev I.V."/>
            <person name="Spatafora J.W."/>
            <person name="Nagy L.G."/>
            <person name="Kovacs G.M."/>
        </authorList>
    </citation>
    <scope>NUCLEOTIDE SEQUENCE [LARGE SCALE GENOMIC DNA]</scope>
    <source>
        <strain evidence="3 4">DSE2036</strain>
    </source>
</reference>
<gene>
    <name evidence="3" type="ORF">DM02DRAFT_535734</name>
</gene>
<dbReference type="PANTHER" id="PTHR14534:SF3">
    <property type="entry name" value="GID COMPLEX SUBUNIT 4 HOMOLOG"/>
    <property type="match status" value="1"/>
</dbReference>
<name>A0A2V1DDQ4_9PLEO</name>
<dbReference type="Pfam" id="PF09783">
    <property type="entry name" value="Vac_ImportDeg"/>
    <property type="match status" value="2"/>
</dbReference>
<evidence type="ECO:0000256" key="2">
    <source>
        <dbReference type="SAM" id="MobiDB-lite"/>
    </source>
</evidence>
<dbReference type="GO" id="GO:0045721">
    <property type="term" value="P:negative regulation of gluconeogenesis"/>
    <property type="evidence" value="ECO:0007669"/>
    <property type="project" value="TreeGrafter"/>
</dbReference>
<feature type="region of interest" description="Disordered" evidence="2">
    <location>
        <begin position="110"/>
        <end position="177"/>
    </location>
</feature>
<comment type="similarity">
    <text evidence="1">Belongs to the GID4/VID24 family.</text>
</comment>
<dbReference type="Proteomes" id="UP000244855">
    <property type="component" value="Unassembled WGS sequence"/>
</dbReference>
<proteinExistence type="inferred from homology"/>
<evidence type="ECO:0008006" key="5">
    <source>
        <dbReference type="Google" id="ProtNLM"/>
    </source>
</evidence>
<dbReference type="GO" id="GO:0005773">
    <property type="term" value="C:vacuole"/>
    <property type="evidence" value="ECO:0007669"/>
    <property type="project" value="GOC"/>
</dbReference>
<evidence type="ECO:0000256" key="1">
    <source>
        <dbReference type="ARBA" id="ARBA00061469"/>
    </source>
</evidence>
<keyword evidence="4" id="KW-1185">Reference proteome</keyword>
<evidence type="ECO:0000313" key="3">
    <source>
        <dbReference type="EMBL" id="PVH96240.1"/>
    </source>
</evidence>
<dbReference type="InterPro" id="IPR018618">
    <property type="entry name" value="GID4/10-like"/>
</dbReference>
<dbReference type="GO" id="GO:0034657">
    <property type="term" value="C:GID complex"/>
    <property type="evidence" value="ECO:0007669"/>
    <property type="project" value="TreeGrafter"/>
</dbReference>
<feature type="compositionally biased region" description="Polar residues" evidence="2">
    <location>
        <begin position="133"/>
        <end position="153"/>
    </location>
</feature>
<sequence length="574" mass="65309">LRRVMNRLGRLHDDPRAAYGDRVPNQNHLYDWSPANEADDEDELDQILAEMRREQPNTHPEILRVLGRFQLDSERERSRAIVSRLLNSSQPSQSADSSLRSAAILQSVRRHPRFSARTRDFSQRSHADRESASRSPHANNWDNRYGQSASSRQGAAMQRLAERRTSQDQARERDRDMLLRIDSYRRGYLERATNTSSTGSTTMLEQTIKYLSRIRYSNSLDDSLNHAIDAGFLSKDYFCNDHHDFVVDPSTIPPPTKSSWLAPGAVLSGCQHATTVTSTTTSTAFYRHRNNEILTSSLYDPPNRQWLSHTYSSTRNRNNRAASPEVVTSHNPQQDHWPVKVTIHSVDYERMSLSATMEAYNVPSHPHQHQSLLTGVIEGIPPFTRTSSITTYLEGEILDFNTHTLLTESFKSSSNNDATYWRKLPPFQMYTDDELMQKLTSHRWFNDVLSKEWILMRWKERCFVKPLNRSPSQLSASTSSAPAVSMPLASFSSSHENHPPTNASHDWGGGNGDSEHGTFDDSGCGLTISGFYYVCLRRSDGKLDGLYYDPQSSPYQCLKLESVKGGVLPAWEFR</sequence>
<feature type="compositionally biased region" description="Basic and acidic residues" evidence="2">
    <location>
        <begin position="160"/>
        <end position="177"/>
    </location>
</feature>
<dbReference type="GO" id="GO:0043161">
    <property type="term" value="P:proteasome-mediated ubiquitin-dependent protein catabolic process"/>
    <property type="evidence" value="ECO:0007669"/>
    <property type="project" value="TreeGrafter"/>
</dbReference>